<name>A0A2G2ZAB2_CAPAN</name>
<dbReference type="Gramene" id="PHT78909">
    <property type="protein sequence ID" value="PHT78909"/>
    <property type="gene ID" value="T459_16961"/>
</dbReference>
<dbReference type="PANTHER" id="PTHR36368">
    <property type="entry name" value="ATP-DEPENDENT CASEINOLYTIC PROTEASE/CROTONASE FAMILY PROTEIN"/>
    <property type="match status" value="1"/>
</dbReference>
<sequence length="211" mass="22805">MLVVIVVMVGIVVTVMMVAVNSGDGGCDVTLLDGVGDTDKSLDIEFGDNEIQNAYFDGIRNSIQQHFEDFEGCSADIETAILDVLVKAVVLDSVGSLSIPSEPPHIGNWFSSYAYESPVLRGIDDFQECDDSGGVGKRKRDDLGEEVDGRRNSLHCGENVASEGDIELPIKDWRASDNLSFSSGKFGSSTCYEVFLTSVLFSGISVKEVKF</sequence>
<dbReference type="EMBL" id="AYRZ02000006">
    <property type="protein sequence ID" value="PHT78909.1"/>
    <property type="molecule type" value="Genomic_DNA"/>
</dbReference>
<accession>A0A2G2ZAB2</accession>
<gene>
    <name evidence="2" type="ORF">T459_16961</name>
</gene>
<organism evidence="2 3">
    <name type="scientific">Capsicum annuum</name>
    <name type="common">Capsicum pepper</name>
    <dbReference type="NCBI Taxonomy" id="4072"/>
    <lineage>
        <taxon>Eukaryota</taxon>
        <taxon>Viridiplantae</taxon>
        <taxon>Streptophyta</taxon>
        <taxon>Embryophyta</taxon>
        <taxon>Tracheophyta</taxon>
        <taxon>Spermatophyta</taxon>
        <taxon>Magnoliopsida</taxon>
        <taxon>eudicotyledons</taxon>
        <taxon>Gunneridae</taxon>
        <taxon>Pentapetalae</taxon>
        <taxon>asterids</taxon>
        <taxon>lamiids</taxon>
        <taxon>Solanales</taxon>
        <taxon>Solanaceae</taxon>
        <taxon>Solanoideae</taxon>
        <taxon>Capsiceae</taxon>
        <taxon>Capsicum</taxon>
    </lineage>
</organism>
<reference evidence="2 3" key="1">
    <citation type="journal article" date="2014" name="Nat. Genet.">
        <title>Genome sequence of the hot pepper provides insights into the evolution of pungency in Capsicum species.</title>
        <authorList>
            <person name="Kim S."/>
            <person name="Park M."/>
            <person name="Yeom S.I."/>
            <person name="Kim Y.M."/>
            <person name="Lee J.M."/>
            <person name="Lee H.A."/>
            <person name="Seo E."/>
            <person name="Choi J."/>
            <person name="Cheong K."/>
            <person name="Kim K.T."/>
            <person name="Jung K."/>
            <person name="Lee G.W."/>
            <person name="Oh S.K."/>
            <person name="Bae C."/>
            <person name="Kim S.B."/>
            <person name="Lee H.Y."/>
            <person name="Kim S.Y."/>
            <person name="Kim M.S."/>
            <person name="Kang B.C."/>
            <person name="Jo Y.D."/>
            <person name="Yang H.B."/>
            <person name="Jeong H.J."/>
            <person name="Kang W.H."/>
            <person name="Kwon J.K."/>
            <person name="Shin C."/>
            <person name="Lim J.Y."/>
            <person name="Park J.H."/>
            <person name="Huh J.H."/>
            <person name="Kim J.S."/>
            <person name="Kim B.D."/>
            <person name="Cohen O."/>
            <person name="Paran I."/>
            <person name="Suh M.C."/>
            <person name="Lee S.B."/>
            <person name="Kim Y.K."/>
            <person name="Shin Y."/>
            <person name="Noh S.J."/>
            <person name="Park J."/>
            <person name="Seo Y.S."/>
            <person name="Kwon S.Y."/>
            <person name="Kim H.A."/>
            <person name="Park J.M."/>
            <person name="Kim H.J."/>
            <person name="Choi S.B."/>
            <person name="Bosland P.W."/>
            <person name="Reeves G."/>
            <person name="Jo S.H."/>
            <person name="Lee B.W."/>
            <person name="Cho H.T."/>
            <person name="Choi H.S."/>
            <person name="Lee M.S."/>
            <person name="Yu Y."/>
            <person name="Do Choi Y."/>
            <person name="Park B.S."/>
            <person name="van Deynze A."/>
            <person name="Ashrafi H."/>
            <person name="Hill T."/>
            <person name="Kim W.T."/>
            <person name="Pai H.S."/>
            <person name="Ahn H.K."/>
            <person name="Yeam I."/>
            <person name="Giovannoni J.J."/>
            <person name="Rose J.K."/>
            <person name="Sorensen I."/>
            <person name="Lee S.J."/>
            <person name="Kim R.W."/>
            <person name="Choi I.Y."/>
            <person name="Choi B.S."/>
            <person name="Lim J.S."/>
            <person name="Lee Y.H."/>
            <person name="Choi D."/>
        </authorList>
    </citation>
    <scope>NUCLEOTIDE SEQUENCE [LARGE SCALE GENOMIC DNA]</scope>
    <source>
        <strain evidence="3">cv. CM334</strain>
    </source>
</reference>
<protein>
    <submittedName>
        <fullName evidence="2">Uncharacterized protein</fullName>
    </submittedName>
</protein>
<feature type="signal peptide" evidence="1">
    <location>
        <begin position="1"/>
        <end position="22"/>
    </location>
</feature>
<keyword evidence="1" id="KW-0732">Signal</keyword>
<evidence type="ECO:0000256" key="1">
    <source>
        <dbReference type="SAM" id="SignalP"/>
    </source>
</evidence>
<dbReference type="AlphaFoldDB" id="A0A2G2ZAB2"/>
<evidence type="ECO:0000313" key="3">
    <source>
        <dbReference type="Proteomes" id="UP000222542"/>
    </source>
</evidence>
<dbReference type="Proteomes" id="UP000222542">
    <property type="component" value="Unassembled WGS sequence"/>
</dbReference>
<reference evidence="2 3" key="2">
    <citation type="journal article" date="2017" name="Genome Biol.">
        <title>New reference genome sequences of hot pepper reveal the massive evolution of plant disease-resistance genes by retroduplication.</title>
        <authorList>
            <person name="Kim S."/>
            <person name="Park J."/>
            <person name="Yeom S.I."/>
            <person name="Kim Y.M."/>
            <person name="Seo E."/>
            <person name="Kim K.T."/>
            <person name="Kim M.S."/>
            <person name="Lee J.M."/>
            <person name="Cheong K."/>
            <person name="Shin H.S."/>
            <person name="Kim S.B."/>
            <person name="Han K."/>
            <person name="Lee J."/>
            <person name="Park M."/>
            <person name="Lee H.A."/>
            <person name="Lee H.Y."/>
            <person name="Lee Y."/>
            <person name="Oh S."/>
            <person name="Lee J.H."/>
            <person name="Choi E."/>
            <person name="Choi E."/>
            <person name="Lee S.E."/>
            <person name="Jeon J."/>
            <person name="Kim H."/>
            <person name="Choi G."/>
            <person name="Song H."/>
            <person name="Lee J."/>
            <person name="Lee S.C."/>
            <person name="Kwon J.K."/>
            <person name="Lee H.Y."/>
            <person name="Koo N."/>
            <person name="Hong Y."/>
            <person name="Kim R.W."/>
            <person name="Kang W.H."/>
            <person name="Huh J.H."/>
            <person name="Kang B.C."/>
            <person name="Yang T.J."/>
            <person name="Lee Y.H."/>
            <person name="Bennetzen J.L."/>
            <person name="Choi D."/>
        </authorList>
    </citation>
    <scope>NUCLEOTIDE SEQUENCE [LARGE SCALE GENOMIC DNA]</scope>
    <source>
        <strain evidence="3">cv. CM334</strain>
    </source>
</reference>
<comment type="caution">
    <text evidence="2">The sequence shown here is derived from an EMBL/GenBank/DDBJ whole genome shotgun (WGS) entry which is preliminary data.</text>
</comment>
<proteinExistence type="predicted"/>
<dbReference type="PANTHER" id="PTHR36368:SF1">
    <property type="entry name" value="ATP-DEPENDENT CASEINOLYTIC PROTEASE_CROTONASE FAMILY PROTEIN"/>
    <property type="match status" value="1"/>
</dbReference>
<feature type="chain" id="PRO_5013881826" evidence="1">
    <location>
        <begin position="23"/>
        <end position="211"/>
    </location>
</feature>
<keyword evidence="3" id="KW-1185">Reference proteome</keyword>
<evidence type="ECO:0000313" key="2">
    <source>
        <dbReference type="EMBL" id="PHT78909.1"/>
    </source>
</evidence>